<name>A0A918TK13_9BACT</name>
<gene>
    <name evidence="2" type="ORF">GCM10007100_14320</name>
</gene>
<keyword evidence="3" id="KW-1185">Reference proteome</keyword>
<evidence type="ECO:0000313" key="2">
    <source>
        <dbReference type="EMBL" id="GHC49496.1"/>
    </source>
</evidence>
<accession>A0A918TK13</accession>
<organism evidence="2 3">
    <name type="scientific">Roseibacillus persicicus</name>
    <dbReference type="NCBI Taxonomy" id="454148"/>
    <lineage>
        <taxon>Bacteria</taxon>
        <taxon>Pseudomonadati</taxon>
        <taxon>Verrucomicrobiota</taxon>
        <taxon>Verrucomicrobiia</taxon>
        <taxon>Verrucomicrobiales</taxon>
        <taxon>Verrucomicrobiaceae</taxon>
        <taxon>Roseibacillus</taxon>
    </lineage>
</organism>
<reference evidence="2" key="1">
    <citation type="journal article" date="2014" name="Int. J. Syst. Evol. Microbiol.">
        <title>Complete genome sequence of Corynebacterium casei LMG S-19264T (=DSM 44701T), isolated from a smear-ripened cheese.</title>
        <authorList>
            <consortium name="US DOE Joint Genome Institute (JGI-PGF)"/>
            <person name="Walter F."/>
            <person name="Albersmeier A."/>
            <person name="Kalinowski J."/>
            <person name="Ruckert C."/>
        </authorList>
    </citation>
    <scope>NUCLEOTIDE SEQUENCE</scope>
    <source>
        <strain evidence="2">KCTC 12988</strain>
    </source>
</reference>
<keyword evidence="1" id="KW-0472">Membrane</keyword>
<keyword evidence="1" id="KW-0812">Transmembrane</keyword>
<proteinExistence type="predicted"/>
<dbReference type="EMBL" id="BMXI01000005">
    <property type="protein sequence ID" value="GHC49496.1"/>
    <property type="molecule type" value="Genomic_DNA"/>
</dbReference>
<sequence length="180" mass="19369">MTEVIIAMAVMAISVPLILGLVVAGSESSRQSERETRGVITARSVFEEIRRALDGNSELIETSDLPWGTDSASNSAGFFGGGGSSSEEGDDDWLILELDLDGAIIGVASDMEYEERWEGENSDVISLAAVRGYGQEVEDAELVAGVPLNVFRVEVRIESPARALAENRSRLTFIKSDSLK</sequence>
<reference evidence="2" key="2">
    <citation type="submission" date="2020-09" db="EMBL/GenBank/DDBJ databases">
        <authorList>
            <person name="Sun Q."/>
            <person name="Kim S."/>
        </authorList>
    </citation>
    <scope>NUCLEOTIDE SEQUENCE</scope>
    <source>
        <strain evidence="2">KCTC 12988</strain>
    </source>
</reference>
<comment type="caution">
    <text evidence="2">The sequence shown here is derived from an EMBL/GenBank/DDBJ whole genome shotgun (WGS) entry which is preliminary data.</text>
</comment>
<protein>
    <submittedName>
        <fullName evidence="2">Uncharacterized protein</fullName>
    </submittedName>
</protein>
<evidence type="ECO:0000256" key="1">
    <source>
        <dbReference type="SAM" id="Phobius"/>
    </source>
</evidence>
<feature type="transmembrane region" description="Helical" evidence="1">
    <location>
        <begin position="6"/>
        <end position="24"/>
    </location>
</feature>
<dbReference type="Proteomes" id="UP000644507">
    <property type="component" value="Unassembled WGS sequence"/>
</dbReference>
<evidence type="ECO:0000313" key="3">
    <source>
        <dbReference type="Proteomes" id="UP000644507"/>
    </source>
</evidence>
<keyword evidence="1" id="KW-1133">Transmembrane helix</keyword>
<dbReference type="AlphaFoldDB" id="A0A918TK13"/>